<evidence type="ECO:0000256" key="13">
    <source>
        <dbReference type="ARBA" id="ARBA00023204"/>
    </source>
</evidence>
<dbReference type="GO" id="GO:0009380">
    <property type="term" value="C:excinuclease repair complex"/>
    <property type="evidence" value="ECO:0007669"/>
    <property type="project" value="InterPro"/>
</dbReference>
<dbReference type="GO" id="GO:0003677">
    <property type="term" value="F:DNA binding"/>
    <property type="evidence" value="ECO:0007669"/>
    <property type="project" value="UniProtKB-KW"/>
</dbReference>
<dbReference type="Pfam" id="PF17755">
    <property type="entry name" value="UvrA_DNA-bind"/>
    <property type="match status" value="1"/>
</dbReference>
<dbReference type="RefSeq" id="WP_073343036.1">
    <property type="nucleotide sequence ID" value="NZ_FQVH01000012.1"/>
</dbReference>
<evidence type="ECO:0000256" key="7">
    <source>
        <dbReference type="ARBA" id="ARBA00022769"/>
    </source>
</evidence>
<organism evidence="18 19">
    <name type="scientific">Caldanaerobius fijiensis DSM 17918</name>
    <dbReference type="NCBI Taxonomy" id="1121256"/>
    <lineage>
        <taxon>Bacteria</taxon>
        <taxon>Bacillati</taxon>
        <taxon>Bacillota</taxon>
        <taxon>Clostridia</taxon>
        <taxon>Thermoanaerobacterales</taxon>
        <taxon>Thermoanaerobacteraceae</taxon>
        <taxon>Caldanaerobius</taxon>
    </lineage>
</organism>
<dbReference type="PANTHER" id="PTHR43152:SF1">
    <property type="entry name" value="UVRA PROTEIN"/>
    <property type="match status" value="1"/>
</dbReference>
<gene>
    <name evidence="18" type="ORF">SAMN02746089_01312</name>
</gene>
<evidence type="ECO:0000259" key="17">
    <source>
        <dbReference type="PROSITE" id="PS50893"/>
    </source>
</evidence>
<feature type="domain" description="ABC transporter" evidence="17">
    <location>
        <begin position="349"/>
        <end position="610"/>
    </location>
</feature>
<dbReference type="EMBL" id="FQVH01000012">
    <property type="protein sequence ID" value="SHF11220.1"/>
    <property type="molecule type" value="Genomic_DNA"/>
</dbReference>
<dbReference type="PANTHER" id="PTHR43152">
    <property type="entry name" value="UVRABC SYSTEM PROTEIN A"/>
    <property type="match status" value="1"/>
</dbReference>
<evidence type="ECO:0000313" key="18">
    <source>
        <dbReference type="EMBL" id="SHF11220.1"/>
    </source>
</evidence>
<dbReference type="Gene3D" id="3.30.1490.20">
    <property type="entry name" value="ATP-grasp fold, A domain"/>
    <property type="match status" value="1"/>
</dbReference>
<evidence type="ECO:0000256" key="10">
    <source>
        <dbReference type="ARBA" id="ARBA00022840"/>
    </source>
</evidence>
<keyword evidence="9" id="KW-0862">Zinc</keyword>
<evidence type="ECO:0000256" key="6">
    <source>
        <dbReference type="ARBA" id="ARBA00022763"/>
    </source>
</evidence>
<reference evidence="18 19" key="1">
    <citation type="submission" date="2016-11" db="EMBL/GenBank/DDBJ databases">
        <authorList>
            <person name="Jaros S."/>
            <person name="Januszkiewicz K."/>
            <person name="Wedrychowicz H."/>
        </authorList>
    </citation>
    <scope>NUCLEOTIDE SEQUENCE [LARGE SCALE GENOMIC DNA]</scope>
    <source>
        <strain evidence="18 19">DSM 17918</strain>
    </source>
</reference>
<keyword evidence="6" id="KW-0227">DNA damage</keyword>
<dbReference type="InterPro" id="IPR004602">
    <property type="entry name" value="UvrA"/>
</dbReference>
<keyword evidence="5" id="KW-0547">Nucleotide-binding</keyword>
<dbReference type="Proteomes" id="UP000184088">
    <property type="component" value="Unassembled WGS sequence"/>
</dbReference>
<dbReference type="Pfam" id="PF17760">
    <property type="entry name" value="UvrA_inter"/>
    <property type="match status" value="1"/>
</dbReference>
<keyword evidence="8" id="KW-0863">Zinc-finger</keyword>
<keyword evidence="13" id="KW-0234">DNA repair</keyword>
<dbReference type="InterPro" id="IPR017871">
    <property type="entry name" value="ABC_transporter-like_CS"/>
</dbReference>
<dbReference type="AlphaFoldDB" id="A0A1M4YZQ5"/>
<sequence>MLNKTIEIIGAKQNNLRNISLEIPRNQLTVITGVSGSGKSSLAFDVIYGEAQRRFLESVSNFAKSRIDQVKKPNVEFVRGLSPVIAIEQKKGNFNPRSTVGTVTGILDYMRLLFATVGVGECHVCRHKLEPVNVSRLAEHIVSLPAGTVVELRAPAVKIYGEDYNFLFENIRKKGYRRMLVDGKPFDLSEKWELNEDKDYEMEIILDRFTVKRGMYSQIAKTIEAALISLDEGIYIRTEIIEAVGPIPADFFARYACPKHHYTLCEMHPFHFSFNSPVSACRTCGGIGKSYVVEPRFLVTNPERSIMKGALNKNLFNPDAKDSFRAALMYSLSQKYDFSLDTPFNELPQRVVDLLFYGTKGEPVEILQPPFAKKRNWGVGKALPFDGFIKELENRYRYFVNETTDTEIIEPDFIKATMIETTCPECHGARLKKDRLSIRVGGKNIHELCQMPLEELLSFLQHISFTGNNTEVAKSIVNEIVKRIQLLIDVGLYYLNLDRCNDSISGGEMQRIKMSTQISNELIGMLYVLDEPSIGLHPRDLMKVINIMKKLRDLGNTVIVVEHDLETMRNADYLVELGPGSGIHGGNVIATGTVEDLMSNEQSLTGAYLSGRKFIPVPKHRRPLGEKWLTIQGARENNLKNITVSIPLGVFVCVTGVSGSGKSTLIKETLYKGLKVLKKGARLVPGEHDSIIGAEYVSNVINIDQTPIGRNIRSNVTTYVGIYD</sequence>
<evidence type="ECO:0000256" key="12">
    <source>
        <dbReference type="ARBA" id="ARBA00023125"/>
    </source>
</evidence>
<evidence type="ECO:0000256" key="8">
    <source>
        <dbReference type="ARBA" id="ARBA00022771"/>
    </source>
</evidence>
<dbReference type="PROSITE" id="PS00211">
    <property type="entry name" value="ABC_TRANSPORTER_1"/>
    <property type="match status" value="1"/>
</dbReference>
<comment type="subcellular location">
    <subcellularLocation>
        <location evidence="1">Cytoplasm</location>
    </subcellularLocation>
</comment>
<dbReference type="Gene3D" id="1.20.1580.10">
    <property type="entry name" value="ABC transporter ATPase like domain"/>
    <property type="match status" value="1"/>
</dbReference>
<dbReference type="GO" id="GO:0006289">
    <property type="term" value="P:nucleotide-excision repair"/>
    <property type="evidence" value="ECO:0007669"/>
    <property type="project" value="InterPro"/>
</dbReference>
<dbReference type="InterPro" id="IPR003439">
    <property type="entry name" value="ABC_transporter-like_ATP-bd"/>
</dbReference>
<dbReference type="GO" id="GO:0004518">
    <property type="term" value="F:nuclease activity"/>
    <property type="evidence" value="ECO:0007669"/>
    <property type="project" value="UniProtKB-KW"/>
</dbReference>
<dbReference type="GO" id="GO:0005737">
    <property type="term" value="C:cytoplasm"/>
    <property type="evidence" value="ECO:0007669"/>
    <property type="project" value="UniProtKB-SubCell"/>
</dbReference>
<keyword evidence="2" id="KW-0963">Cytoplasm</keyword>
<evidence type="ECO:0000256" key="9">
    <source>
        <dbReference type="ARBA" id="ARBA00022833"/>
    </source>
</evidence>
<dbReference type="NCBIfam" id="TIGR00630">
    <property type="entry name" value="uvra"/>
    <property type="match status" value="1"/>
</dbReference>
<dbReference type="GO" id="GO:0008270">
    <property type="term" value="F:zinc ion binding"/>
    <property type="evidence" value="ECO:0007669"/>
    <property type="project" value="UniProtKB-KW"/>
</dbReference>
<evidence type="ECO:0000256" key="11">
    <source>
        <dbReference type="ARBA" id="ARBA00022881"/>
    </source>
</evidence>
<dbReference type="InterPro" id="IPR041552">
    <property type="entry name" value="UvrA_DNA-bd"/>
</dbReference>
<evidence type="ECO:0000256" key="3">
    <source>
        <dbReference type="ARBA" id="ARBA00022723"/>
    </source>
</evidence>
<keyword evidence="19" id="KW-1185">Reference proteome</keyword>
<dbReference type="GO" id="GO:0016887">
    <property type="term" value="F:ATP hydrolysis activity"/>
    <property type="evidence" value="ECO:0007669"/>
    <property type="project" value="InterPro"/>
</dbReference>
<evidence type="ECO:0000256" key="2">
    <source>
        <dbReference type="ARBA" id="ARBA00022490"/>
    </source>
</evidence>
<keyword evidence="4" id="KW-0677">Repeat</keyword>
<keyword evidence="7" id="KW-0228">DNA excision</keyword>
<name>A0A1M4YZQ5_9THEO</name>
<evidence type="ECO:0000256" key="4">
    <source>
        <dbReference type="ARBA" id="ARBA00022737"/>
    </source>
</evidence>
<dbReference type="Gene3D" id="3.40.50.300">
    <property type="entry name" value="P-loop containing nucleotide triphosphate hydrolases"/>
    <property type="match status" value="2"/>
</dbReference>
<evidence type="ECO:0000313" key="19">
    <source>
        <dbReference type="Proteomes" id="UP000184088"/>
    </source>
</evidence>
<accession>A0A1M4YZQ5</accession>
<evidence type="ECO:0000256" key="16">
    <source>
        <dbReference type="ARBA" id="ARBA00042156"/>
    </source>
</evidence>
<evidence type="ECO:0000256" key="5">
    <source>
        <dbReference type="ARBA" id="ARBA00022741"/>
    </source>
</evidence>
<dbReference type="PROSITE" id="PS50893">
    <property type="entry name" value="ABC_TRANSPORTER_2"/>
    <property type="match status" value="1"/>
</dbReference>
<dbReference type="InterPro" id="IPR027417">
    <property type="entry name" value="P-loop_NTPase"/>
</dbReference>
<comment type="similarity">
    <text evidence="14">Belongs to the ABC transporter superfamily. UvrA family.</text>
</comment>
<dbReference type="Gene3D" id="1.10.8.280">
    <property type="entry name" value="ABC transporter ATPase domain-like"/>
    <property type="match status" value="1"/>
</dbReference>
<dbReference type="STRING" id="1121256.SAMN02746089_01312"/>
<dbReference type="InterPro" id="IPR013815">
    <property type="entry name" value="ATP_grasp_subdomain_1"/>
</dbReference>
<keyword evidence="10" id="KW-0067">ATP-binding</keyword>
<evidence type="ECO:0000256" key="14">
    <source>
        <dbReference type="ARBA" id="ARBA00038000"/>
    </source>
</evidence>
<proteinExistence type="inferred from homology"/>
<dbReference type="InterPro" id="IPR041102">
    <property type="entry name" value="UvrA_inter"/>
</dbReference>
<dbReference type="SUPFAM" id="SSF52540">
    <property type="entry name" value="P-loop containing nucleoside triphosphate hydrolases"/>
    <property type="match status" value="2"/>
</dbReference>
<protein>
    <recommendedName>
        <fullName evidence="15">UvrABC system protein A</fullName>
    </recommendedName>
    <alternativeName>
        <fullName evidence="16">Excinuclease ABC subunit A</fullName>
    </alternativeName>
</protein>
<keyword evidence="3" id="KW-0479">Metal-binding</keyword>
<evidence type="ECO:0000256" key="15">
    <source>
        <dbReference type="ARBA" id="ARBA00039316"/>
    </source>
</evidence>
<dbReference type="GO" id="GO:0005524">
    <property type="term" value="F:ATP binding"/>
    <property type="evidence" value="ECO:0007669"/>
    <property type="project" value="UniProtKB-KW"/>
</dbReference>
<evidence type="ECO:0000256" key="1">
    <source>
        <dbReference type="ARBA" id="ARBA00004496"/>
    </source>
</evidence>
<keyword evidence="12" id="KW-0238">DNA-binding</keyword>
<keyword evidence="11" id="KW-0267">Excision nuclease</keyword>